<comment type="cofactor">
    <cofactor evidence="1">
        <name>Mo-molybdopterin</name>
        <dbReference type="ChEBI" id="CHEBI:71302"/>
    </cofactor>
</comment>
<comment type="caution">
    <text evidence="21">The sequence shown here is derived from an EMBL/GenBank/DDBJ whole genome shotgun (WGS) entry which is preliminary data.</text>
</comment>
<evidence type="ECO:0000256" key="15">
    <source>
        <dbReference type="ARBA" id="ARBA00034078"/>
    </source>
</evidence>
<dbReference type="Gene3D" id="3.90.1170.50">
    <property type="entry name" value="Aldehyde oxidase/xanthine dehydrogenase, a/b hammerhead"/>
    <property type="match status" value="1"/>
</dbReference>
<dbReference type="SUPFAM" id="SSF54665">
    <property type="entry name" value="CO dehydrogenase molybdoprotein N-domain-like"/>
    <property type="match status" value="1"/>
</dbReference>
<comment type="cofactor">
    <cofactor evidence="15">
        <name>[2Fe-2S] cluster</name>
        <dbReference type="ChEBI" id="CHEBI:190135"/>
    </cofactor>
</comment>
<dbReference type="PANTHER" id="PTHR45444">
    <property type="entry name" value="XANTHINE DEHYDROGENASE"/>
    <property type="match status" value="1"/>
</dbReference>
<evidence type="ECO:0000256" key="9">
    <source>
        <dbReference type="ARBA" id="ARBA00022827"/>
    </source>
</evidence>
<dbReference type="Pfam" id="PF00941">
    <property type="entry name" value="FAD_binding_5"/>
    <property type="match status" value="1"/>
</dbReference>
<dbReference type="FunFam" id="3.10.20.30:FF:000015">
    <property type="entry name" value="Aldehyde oxidase 1"/>
    <property type="match status" value="1"/>
</dbReference>
<dbReference type="EMBL" id="JALJOV010000289">
    <property type="protein sequence ID" value="KAK9865044.1"/>
    <property type="molecule type" value="Genomic_DNA"/>
</dbReference>
<feature type="compositionally biased region" description="Low complexity" evidence="18">
    <location>
        <begin position="227"/>
        <end position="241"/>
    </location>
</feature>
<protein>
    <recommendedName>
        <fullName evidence="4">xanthine dehydrogenase</fullName>
        <ecNumber evidence="4">1.17.1.4</ecNumber>
    </recommendedName>
</protein>
<dbReference type="Gene3D" id="3.30.390.50">
    <property type="entry name" value="CO dehydrogenase flavoprotein, C-terminal domain"/>
    <property type="match status" value="1"/>
</dbReference>
<dbReference type="Gene3D" id="3.30.43.10">
    <property type="entry name" value="Uridine Diphospho-n-acetylenolpyruvylglucosamine Reductase, domain 2"/>
    <property type="match status" value="1"/>
</dbReference>
<dbReference type="PANTHER" id="PTHR45444:SF3">
    <property type="entry name" value="XANTHINE DEHYDROGENASE"/>
    <property type="match status" value="1"/>
</dbReference>
<dbReference type="InterPro" id="IPR016208">
    <property type="entry name" value="Ald_Oxase/xanthine_DH-like"/>
</dbReference>
<organism evidence="21 22">
    <name type="scientific">Apatococcus fuscideae</name>
    <dbReference type="NCBI Taxonomy" id="2026836"/>
    <lineage>
        <taxon>Eukaryota</taxon>
        <taxon>Viridiplantae</taxon>
        <taxon>Chlorophyta</taxon>
        <taxon>core chlorophytes</taxon>
        <taxon>Trebouxiophyceae</taxon>
        <taxon>Chlorellales</taxon>
        <taxon>Chlorellaceae</taxon>
        <taxon>Apatococcus</taxon>
    </lineage>
</organism>
<dbReference type="InterPro" id="IPR016166">
    <property type="entry name" value="FAD-bd_PCMH"/>
</dbReference>
<evidence type="ECO:0000256" key="14">
    <source>
        <dbReference type="ARBA" id="ARBA00023140"/>
    </source>
</evidence>
<dbReference type="Pfam" id="PF01799">
    <property type="entry name" value="Fer2_2"/>
    <property type="match status" value="1"/>
</dbReference>
<comment type="catalytic activity">
    <reaction evidence="16">
        <text>xanthine + NAD(+) + H2O = urate + NADH + H(+)</text>
        <dbReference type="Rhea" id="RHEA:16669"/>
        <dbReference type="ChEBI" id="CHEBI:15377"/>
        <dbReference type="ChEBI" id="CHEBI:15378"/>
        <dbReference type="ChEBI" id="CHEBI:17712"/>
        <dbReference type="ChEBI" id="CHEBI:17775"/>
        <dbReference type="ChEBI" id="CHEBI:57540"/>
        <dbReference type="ChEBI" id="CHEBI:57945"/>
        <dbReference type="EC" id="1.17.1.4"/>
    </reaction>
</comment>
<keyword evidence="12" id="KW-0411">Iron-sulfur</keyword>
<evidence type="ECO:0000256" key="18">
    <source>
        <dbReference type="SAM" id="MobiDB-lite"/>
    </source>
</evidence>
<evidence type="ECO:0000259" key="20">
    <source>
        <dbReference type="PROSITE" id="PS51387"/>
    </source>
</evidence>
<evidence type="ECO:0000256" key="3">
    <source>
        <dbReference type="ARBA" id="ARBA00004275"/>
    </source>
</evidence>
<dbReference type="InterPro" id="IPR036318">
    <property type="entry name" value="FAD-bd_PCMH-like_sf"/>
</dbReference>
<accession>A0AAW1T8D1</accession>
<evidence type="ECO:0000256" key="1">
    <source>
        <dbReference type="ARBA" id="ARBA00001924"/>
    </source>
</evidence>
<dbReference type="InterPro" id="IPR036856">
    <property type="entry name" value="Ald_Oxase/Xan_DH_a/b_sf"/>
</dbReference>
<comment type="cofactor">
    <cofactor evidence="2">
        <name>FAD</name>
        <dbReference type="ChEBI" id="CHEBI:57692"/>
    </cofactor>
</comment>
<dbReference type="EC" id="1.17.1.4" evidence="4"/>
<dbReference type="Gene3D" id="3.30.465.10">
    <property type="match status" value="1"/>
</dbReference>
<dbReference type="PROSITE" id="PS51085">
    <property type="entry name" value="2FE2S_FER_2"/>
    <property type="match status" value="1"/>
</dbReference>
<sequence>MATSSTPICYINGKRKVLPPGRAETTLLQYLREIGLTGTKLGCGEGGCGACTVMLSNIENGQLQHRSVNACLCPLYSIDGMHVVTVEGIGNSRDGLHPVQERLANSHGSQCGFCTPGFVMSMYSLLRSKAGAPSEQEIQENLAGNLCRCTGYRPILDAFRVFAEVPAGAYTEESIAAHSQWKAGGNNAVGPTQPTGCPADSSGTIKLNPSKAICPSTGRPCDCGAASQSDSPTSTSGSSDDMSLKPANSHANGHAPAQTGGHASMDESCTSKACGGHSNGEAGGAAGGKKFASGGLTNGLGMDVLSDSGVKKAEGAAAVGKAQPKQQRWTSATEPIFPAELRKRVAPILHLPGPYATWHRPLTLNGLLTLREQYPEGKIVVGNTEIGIEMKYGRKTYPIFIAATHIPELNHMEVDADGLTVGAAVTLTRLMRTLKQLVADMPKHQTRTFQAMGEQMKYFAGNQIRNTASVGGNICNASPISDLNPIYMSTGSVFTVQGEGTGVRKIAAKDFFVSYRKVDMQPHEVLLNVHIPFTKQHDFVREYKQAHRRDDDIAIANAGMRVRMEMATDGEWKVAEAEMALGGVAPKTIMAPLTMDLLQGRVWNKETLHAGIASLAQDVYINSQSPGGMVEFRRAMAASFFFRFFMHVAFELDAFKPGSCNLFPKNYRSGAIAHPHKPLSTGMQYFSKVPGDRVIGQPYRHAAAHVQVTGEAHYTDDIPLPGNALRAALVYSDRPHAKLLSIDASSALEVRKDPLS</sequence>
<evidence type="ECO:0000256" key="13">
    <source>
        <dbReference type="ARBA" id="ARBA00023027"/>
    </source>
</evidence>
<evidence type="ECO:0000256" key="16">
    <source>
        <dbReference type="ARBA" id="ARBA00049017"/>
    </source>
</evidence>
<dbReference type="PROSITE" id="PS00197">
    <property type="entry name" value="2FE2S_FER_1"/>
    <property type="match status" value="1"/>
</dbReference>
<dbReference type="GO" id="GO:0071949">
    <property type="term" value="F:FAD binding"/>
    <property type="evidence" value="ECO:0007669"/>
    <property type="project" value="InterPro"/>
</dbReference>
<evidence type="ECO:0000313" key="22">
    <source>
        <dbReference type="Proteomes" id="UP001485043"/>
    </source>
</evidence>
<evidence type="ECO:0000256" key="8">
    <source>
        <dbReference type="ARBA" id="ARBA00022723"/>
    </source>
</evidence>
<keyword evidence="10" id="KW-0560">Oxidoreductase</keyword>
<reference evidence="21 22" key="1">
    <citation type="journal article" date="2024" name="Nat. Commun.">
        <title>Phylogenomics reveals the evolutionary origins of lichenization in chlorophyte algae.</title>
        <authorList>
            <person name="Puginier C."/>
            <person name="Libourel C."/>
            <person name="Otte J."/>
            <person name="Skaloud P."/>
            <person name="Haon M."/>
            <person name="Grisel S."/>
            <person name="Petersen M."/>
            <person name="Berrin J.G."/>
            <person name="Delaux P.M."/>
            <person name="Dal Grande F."/>
            <person name="Keller J."/>
        </authorList>
    </citation>
    <scope>NUCLEOTIDE SEQUENCE [LARGE SCALE GENOMIC DNA]</scope>
    <source>
        <strain evidence="21 22">SAG 2523</strain>
    </source>
</reference>
<evidence type="ECO:0000256" key="10">
    <source>
        <dbReference type="ARBA" id="ARBA00023002"/>
    </source>
</evidence>
<dbReference type="InterPro" id="IPR001041">
    <property type="entry name" value="2Fe-2S_ferredoxin-type"/>
</dbReference>
<dbReference type="InterPro" id="IPR000674">
    <property type="entry name" value="Ald_Oxase/Xan_DH_a/b"/>
</dbReference>
<dbReference type="FunFam" id="3.30.465.10:FF:000004">
    <property type="entry name" value="Xanthine dehydrogenase/oxidase"/>
    <property type="match status" value="1"/>
</dbReference>
<dbReference type="SMART" id="SM01092">
    <property type="entry name" value="CO_deh_flav_C"/>
    <property type="match status" value="1"/>
</dbReference>
<dbReference type="InterPro" id="IPR014307">
    <property type="entry name" value="Xanthine_DH_ssu"/>
</dbReference>
<dbReference type="SMART" id="SM01008">
    <property type="entry name" value="Ald_Xan_dh_C"/>
    <property type="match status" value="1"/>
</dbReference>
<evidence type="ECO:0000256" key="12">
    <source>
        <dbReference type="ARBA" id="ARBA00023014"/>
    </source>
</evidence>
<name>A0AAW1T8D1_9CHLO</name>
<dbReference type="InterPro" id="IPR006058">
    <property type="entry name" value="2Fe2S_fd_BS"/>
</dbReference>
<proteinExistence type="predicted"/>
<dbReference type="Gene3D" id="3.10.20.30">
    <property type="match status" value="1"/>
</dbReference>
<dbReference type="Gene3D" id="1.10.150.120">
    <property type="entry name" value="[2Fe-2S]-binding domain"/>
    <property type="match status" value="1"/>
</dbReference>
<dbReference type="GO" id="GO:0005777">
    <property type="term" value="C:peroxisome"/>
    <property type="evidence" value="ECO:0007669"/>
    <property type="project" value="UniProtKB-SubCell"/>
</dbReference>
<dbReference type="InterPro" id="IPR002888">
    <property type="entry name" value="2Fe-2S-bd"/>
</dbReference>
<dbReference type="GO" id="GO:0005506">
    <property type="term" value="F:iron ion binding"/>
    <property type="evidence" value="ECO:0007669"/>
    <property type="project" value="InterPro"/>
</dbReference>
<evidence type="ECO:0000256" key="11">
    <source>
        <dbReference type="ARBA" id="ARBA00023004"/>
    </source>
</evidence>
<comment type="subcellular location">
    <subcellularLocation>
        <location evidence="3">Peroxisome</location>
    </subcellularLocation>
</comment>
<dbReference type="SUPFAM" id="SSF47741">
    <property type="entry name" value="CO dehydrogenase ISP C-domain like"/>
    <property type="match status" value="1"/>
</dbReference>
<evidence type="ECO:0000259" key="19">
    <source>
        <dbReference type="PROSITE" id="PS51085"/>
    </source>
</evidence>
<evidence type="ECO:0000256" key="4">
    <source>
        <dbReference type="ARBA" id="ARBA00013123"/>
    </source>
</evidence>
<dbReference type="GO" id="GO:0051537">
    <property type="term" value="F:2 iron, 2 sulfur cluster binding"/>
    <property type="evidence" value="ECO:0007669"/>
    <property type="project" value="UniProtKB-KW"/>
</dbReference>
<evidence type="ECO:0000313" key="21">
    <source>
        <dbReference type="EMBL" id="KAK9865044.1"/>
    </source>
</evidence>
<gene>
    <name evidence="21" type="ORF">WJX84_010295</name>
</gene>
<evidence type="ECO:0000256" key="6">
    <source>
        <dbReference type="ARBA" id="ARBA00022630"/>
    </source>
</evidence>
<dbReference type="NCBIfam" id="TIGR02963">
    <property type="entry name" value="xanthine_xdhA"/>
    <property type="match status" value="1"/>
</dbReference>
<dbReference type="Proteomes" id="UP001485043">
    <property type="component" value="Unassembled WGS sequence"/>
</dbReference>
<dbReference type="InterPro" id="IPR005107">
    <property type="entry name" value="CO_DH_flav_C"/>
</dbReference>
<keyword evidence="6" id="KW-0285">Flavoprotein</keyword>
<evidence type="ECO:0000256" key="2">
    <source>
        <dbReference type="ARBA" id="ARBA00001974"/>
    </source>
</evidence>
<dbReference type="GO" id="GO:0004854">
    <property type="term" value="F:xanthine dehydrogenase activity"/>
    <property type="evidence" value="ECO:0007669"/>
    <property type="project" value="UniProtKB-EC"/>
</dbReference>
<keyword evidence="9" id="KW-0274">FAD</keyword>
<keyword evidence="22" id="KW-1185">Reference proteome</keyword>
<dbReference type="Pfam" id="PF00111">
    <property type="entry name" value="Fer2"/>
    <property type="match status" value="1"/>
</dbReference>
<evidence type="ECO:0000256" key="5">
    <source>
        <dbReference type="ARBA" id="ARBA00022505"/>
    </source>
</evidence>
<dbReference type="Pfam" id="PF03450">
    <property type="entry name" value="CO_deh_flav_C"/>
    <property type="match status" value="1"/>
</dbReference>
<dbReference type="InterPro" id="IPR036683">
    <property type="entry name" value="CO_DH_flav_C_dom_sf"/>
</dbReference>
<dbReference type="SUPFAM" id="SSF54292">
    <property type="entry name" value="2Fe-2S ferredoxin-like"/>
    <property type="match status" value="1"/>
</dbReference>
<keyword evidence="11" id="KW-0408">Iron</keyword>
<evidence type="ECO:0000256" key="17">
    <source>
        <dbReference type="ARBA" id="ARBA00049517"/>
    </source>
</evidence>
<feature type="domain" description="2Fe-2S ferredoxin-type" evidence="19">
    <location>
        <begin position="6"/>
        <end position="89"/>
    </location>
</feature>
<dbReference type="AlphaFoldDB" id="A0AAW1T8D1"/>
<evidence type="ECO:0000256" key="7">
    <source>
        <dbReference type="ARBA" id="ARBA00022714"/>
    </source>
</evidence>
<keyword evidence="8" id="KW-0479">Metal-binding</keyword>
<keyword evidence="13" id="KW-0520">NAD</keyword>
<dbReference type="InterPro" id="IPR016169">
    <property type="entry name" value="FAD-bd_PCMH_sub2"/>
</dbReference>
<dbReference type="Pfam" id="PF01315">
    <property type="entry name" value="Ald_Xan_dh_C"/>
    <property type="match status" value="1"/>
</dbReference>
<dbReference type="FunFam" id="3.30.43.10:FF:000001">
    <property type="entry name" value="Xanthine dehydrogenase/oxidase"/>
    <property type="match status" value="1"/>
</dbReference>
<dbReference type="SUPFAM" id="SSF56176">
    <property type="entry name" value="FAD-binding/transporter-associated domain-like"/>
    <property type="match status" value="1"/>
</dbReference>
<dbReference type="InterPro" id="IPR002346">
    <property type="entry name" value="Mopterin_DH_FAD-bd"/>
</dbReference>
<keyword evidence="7" id="KW-0001">2Fe-2S</keyword>
<keyword evidence="14" id="KW-0576">Peroxisome</keyword>
<feature type="region of interest" description="Disordered" evidence="18">
    <location>
        <begin position="224"/>
        <end position="270"/>
    </location>
</feature>
<dbReference type="InterPro" id="IPR012675">
    <property type="entry name" value="Beta-grasp_dom_sf"/>
</dbReference>
<dbReference type="InterPro" id="IPR036884">
    <property type="entry name" value="2Fe-2S-bd_dom_sf"/>
</dbReference>
<dbReference type="SUPFAM" id="SSF55447">
    <property type="entry name" value="CO dehydrogenase flavoprotein C-terminal domain-like"/>
    <property type="match status" value="1"/>
</dbReference>
<keyword evidence="5" id="KW-0500">Molybdenum</keyword>
<dbReference type="InterPro" id="IPR036010">
    <property type="entry name" value="2Fe-2S_ferredoxin-like_sf"/>
</dbReference>
<dbReference type="PROSITE" id="PS51387">
    <property type="entry name" value="FAD_PCMH"/>
    <property type="match status" value="1"/>
</dbReference>
<comment type="catalytic activity">
    <reaction evidence="17">
        <text>hypoxanthine + NAD(+) + H2O = xanthine + NADH + H(+)</text>
        <dbReference type="Rhea" id="RHEA:24670"/>
        <dbReference type="ChEBI" id="CHEBI:15377"/>
        <dbReference type="ChEBI" id="CHEBI:15378"/>
        <dbReference type="ChEBI" id="CHEBI:17368"/>
        <dbReference type="ChEBI" id="CHEBI:17712"/>
        <dbReference type="ChEBI" id="CHEBI:57540"/>
        <dbReference type="ChEBI" id="CHEBI:57945"/>
        <dbReference type="EC" id="1.17.1.4"/>
    </reaction>
</comment>
<feature type="domain" description="FAD-binding PCMH-type" evidence="20">
    <location>
        <begin position="351"/>
        <end position="536"/>
    </location>
</feature>
<dbReference type="InterPro" id="IPR016167">
    <property type="entry name" value="FAD-bd_PCMH_sub1"/>
</dbReference>